<evidence type="ECO:0000313" key="3">
    <source>
        <dbReference type="EMBL" id="MBD2694584.1"/>
    </source>
</evidence>
<evidence type="ECO:0000256" key="1">
    <source>
        <dbReference type="ARBA" id="ARBA00004613"/>
    </source>
</evidence>
<reference evidence="3 4" key="1">
    <citation type="journal article" date="2020" name="ISME J.">
        <title>Comparative genomics reveals insights into cyanobacterial evolution and habitat adaptation.</title>
        <authorList>
            <person name="Chen M.Y."/>
            <person name="Teng W.K."/>
            <person name="Zhao L."/>
            <person name="Hu C.X."/>
            <person name="Zhou Y.K."/>
            <person name="Han B.P."/>
            <person name="Song L.R."/>
            <person name="Shu W.S."/>
        </authorList>
    </citation>
    <scope>NUCLEOTIDE SEQUENCE [LARGE SCALE GENOMIC DNA]</scope>
    <source>
        <strain evidence="3 4">FACHB-362</strain>
    </source>
</reference>
<dbReference type="PROSITE" id="PS00330">
    <property type="entry name" value="HEMOLYSIN_CALCIUM"/>
    <property type="match status" value="3"/>
</dbReference>
<accession>A0ABR8J882</accession>
<dbReference type="PANTHER" id="PTHR38340:SF1">
    <property type="entry name" value="S-LAYER PROTEIN"/>
    <property type="match status" value="1"/>
</dbReference>
<dbReference type="InterPro" id="IPR018511">
    <property type="entry name" value="Hemolysin-typ_Ca-bd_CS"/>
</dbReference>
<keyword evidence="2" id="KW-0964">Secreted</keyword>
<dbReference type="RefSeq" id="WP_190908735.1">
    <property type="nucleotide sequence ID" value="NZ_JACJTQ010000052.1"/>
</dbReference>
<comment type="subcellular location">
    <subcellularLocation>
        <location evidence="1">Secreted</location>
    </subcellularLocation>
</comment>
<dbReference type="Proteomes" id="UP000660381">
    <property type="component" value="Unassembled WGS sequence"/>
</dbReference>
<gene>
    <name evidence="3" type="ORF">H6G68_23025</name>
</gene>
<evidence type="ECO:0000313" key="4">
    <source>
        <dbReference type="Proteomes" id="UP000660381"/>
    </source>
</evidence>
<dbReference type="Pfam" id="PF00353">
    <property type="entry name" value="HemolysinCabind"/>
    <property type="match status" value="5"/>
</dbReference>
<dbReference type="Gene3D" id="2.150.10.10">
    <property type="entry name" value="Serralysin-like metalloprotease, C-terminal"/>
    <property type="match status" value="4"/>
</dbReference>
<dbReference type="SUPFAM" id="SSF51120">
    <property type="entry name" value="beta-Roll"/>
    <property type="match status" value="4"/>
</dbReference>
<dbReference type="PRINTS" id="PR00313">
    <property type="entry name" value="CABNDNGRPT"/>
</dbReference>
<dbReference type="EMBL" id="JACJTQ010000052">
    <property type="protein sequence ID" value="MBD2694584.1"/>
    <property type="molecule type" value="Genomic_DNA"/>
</dbReference>
<dbReference type="InterPro" id="IPR001343">
    <property type="entry name" value="Hemolysn_Ca-bd"/>
</dbReference>
<organism evidence="3 4">
    <name type="scientific">Anabaena catenula FACHB-362</name>
    <dbReference type="NCBI Taxonomy" id="2692877"/>
    <lineage>
        <taxon>Bacteria</taxon>
        <taxon>Bacillati</taxon>
        <taxon>Cyanobacteriota</taxon>
        <taxon>Cyanophyceae</taxon>
        <taxon>Nostocales</taxon>
        <taxon>Nostocaceae</taxon>
        <taxon>Anabaena</taxon>
    </lineage>
</organism>
<proteinExistence type="predicted"/>
<evidence type="ECO:0000256" key="2">
    <source>
        <dbReference type="ARBA" id="ARBA00022525"/>
    </source>
</evidence>
<comment type="caution">
    <text evidence="3">The sequence shown here is derived from an EMBL/GenBank/DDBJ whole genome shotgun (WGS) entry which is preliminary data.</text>
</comment>
<keyword evidence="4" id="KW-1185">Reference proteome</keyword>
<sequence length="501" mass="52397">MAPTNGNDLIILTSGNDIIDALGGNDVVYGRGGNDTIYGGLGNDTLYGEGGKDTIYGGANNDTLIGGGGLDTLIGGTGDDIYYVDTFEYANPDDFMKSYDTVTELANQGIDTVRLSVGGGPLFNTYQLSAHVENLELFGTVTAGAGNELNNKITGNSVKNTLYGNGGNDTLIGGGGLDTLVGGTGNDIYYVDTFEYANPDDFMKSYDTVTELANQGIDTVRLSVGGGPLFNTYQLSAHVENLELFGTVTAGAGNELNNKITGNSVKNTLYGNGGNDTLIGGGGLDTLVGGTGNDIYYVDTFEYASADDFIKSYDTVTELANQGIDTVRLSVGGGPLFNTYQLSAHVENLELLGTVTAGAGNELNNKIAGNSVNNTLYGYGGNDTLIGGGGSDVLIGYGGSSNEKDTLLGGTGSDTFVLGNENKVFYYNTGNSYGIISDWQVGVDKIQVQAGNYTLIESYFGLGSTNIKDTSILYNNDLIAVIQDVGKSQINMQQDFIFVQP</sequence>
<name>A0ABR8J882_9NOST</name>
<dbReference type="PANTHER" id="PTHR38340">
    <property type="entry name" value="S-LAYER PROTEIN"/>
    <property type="match status" value="1"/>
</dbReference>
<dbReference type="InterPro" id="IPR011049">
    <property type="entry name" value="Serralysin-like_metalloprot_C"/>
</dbReference>
<dbReference type="InterPro" id="IPR050557">
    <property type="entry name" value="RTX_toxin/Mannuronan_C5-epim"/>
</dbReference>
<protein>
    <recommendedName>
        <fullName evidence="5">Calcium-binding protein</fullName>
    </recommendedName>
</protein>
<evidence type="ECO:0008006" key="5">
    <source>
        <dbReference type="Google" id="ProtNLM"/>
    </source>
</evidence>